<accession>A0A0A9BLF9</accession>
<reference evidence="1" key="1">
    <citation type="submission" date="2014-09" db="EMBL/GenBank/DDBJ databases">
        <authorList>
            <person name="Magalhaes I.L.F."/>
            <person name="Oliveira U."/>
            <person name="Santos F.R."/>
            <person name="Vidigal T.H.D.A."/>
            <person name="Brescovit A.D."/>
            <person name="Santos A.J."/>
        </authorList>
    </citation>
    <scope>NUCLEOTIDE SEQUENCE</scope>
    <source>
        <tissue evidence="1">Shoot tissue taken approximately 20 cm above the soil surface</tissue>
    </source>
</reference>
<dbReference type="AlphaFoldDB" id="A0A0A9BLF9"/>
<organism evidence="1">
    <name type="scientific">Arundo donax</name>
    <name type="common">Giant reed</name>
    <name type="synonym">Donax arundinaceus</name>
    <dbReference type="NCBI Taxonomy" id="35708"/>
    <lineage>
        <taxon>Eukaryota</taxon>
        <taxon>Viridiplantae</taxon>
        <taxon>Streptophyta</taxon>
        <taxon>Embryophyta</taxon>
        <taxon>Tracheophyta</taxon>
        <taxon>Spermatophyta</taxon>
        <taxon>Magnoliopsida</taxon>
        <taxon>Liliopsida</taxon>
        <taxon>Poales</taxon>
        <taxon>Poaceae</taxon>
        <taxon>PACMAD clade</taxon>
        <taxon>Arundinoideae</taxon>
        <taxon>Arundineae</taxon>
        <taxon>Arundo</taxon>
    </lineage>
</organism>
<proteinExistence type="predicted"/>
<sequence length="66" mass="7485">MAFLLPIYRPLSAFVSNEHVLCTDSYFYAAHAVSNYYFCSILFMIRKSAIILFQHALGALTVTSDM</sequence>
<dbReference type="EMBL" id="GBRH01233081">
    <property type="protein sequence ID" value="JAD64814.1"/>
    <property type="molecule type" value="Transcribed_RNA"/>
</dbReference>
<name>A0A0A9BLF9_ARUDO</name>
<reference evidence="1" key="2">
    <citation type="journal article" date="2015" name="Data Brief">
        <title>Shoot transcriptome of the giant reed, Arundo donax.</title>
        <authorList>
            <person name="Barrero R.A."/>
            <person name="Guerrero F.D."/>
            <person name="Moolhuijzen P."/>
            <person name="Goolsby J.A."/>
            <person name="Tidwell J."/>
            <person name="Bellgard S.E."/>
            <person name="Bellgard M.I."/>
        </authorList>
    </citation>
    <scope>NUCLEOTIDE SEQUENCE</scope>
    <source>
        <tissue evidence="1">Shoot tissue taken approximately 20 cm above the soil surface</tissue>
    </source>
</reference>
<evidence type="ECO:0000313" key="1">
    <source>
        <dbReference type="EMBL" id="JAD64814.1"/>
    </source>
</evidence>
<protein>
    <submittedName>
        <fullName evidence="1">Uncharacterized protein</fullName>
    </submittedName>
</protein>